<organism evidence="2">
    <name type="scientific">Daphnia magna</name>
    <dbReference type="NCBI Taxonomy" id="35525"/>
    <lineage>
        <taxon>Eukaryota</taxon>
        <taxon>Metazoa</taxon>
        <taxon>Ecdysozoa</taxon>
        <taxon>Arthropoda</taxon>
        <taxon>Crustacea</taxon>
        <taxon>Branchiopoda</taxon>
        <taxon>Diplostraca</taxon>
        <taxon>Cladocera</taxon>
        <taxon>Anomopoda</taxon>
        <taxon>Daphniidae</taxon>
        <taxon>Daphnia</taxon>
    </lineage>
</organism>
<keyword evidence="4" id="KW-1185">Reference proteome</keyword>
<name>A0A0N7ZJ54_9CRUS</name>
<reference evidence="2" key="2">
    <citation type="submission" date="2015-10" db="EMBL/GenBank/DDBJ databases">
        <authorList>
            <person name="Gilbert D.G."/>
        </authorList>
    </citation>
    <scope>NUCLEOTIDE SEQUENCE</scope>
</reference>
<evidence type="ECO:0000313" key="2">
    <source>
        <dbReference type="EMBL" id="JAI83096.1"/>
    </source>
</evidence>
<dbReference type="AlphaFoldDB" id="A0A0N7ZJ54"/>
<evidence type="ECO:0000256" key="1">
    <source>
        <dbReference type="SAM" id="MobiDB-lite"/>
    </source>
</evidence>
<gene>
    <name evidence="3" type="ORF">APZ42_025056</name>
</gene>
<reference evidence="3 4" key="3">
    <citation type="submission" date="2016-03" db="EMBL/GenBank/DDBJ databases">
        <title>EvidentialGene: Evidence-directed Construction of Genes on Genomes.</title>
        <authorList>
            <person name="Gilbert D.G."/>
            <person name="Choi J.-H."/>
            <person name="Mockaitis K."/>
            <person name="Colbourne J."/>
            <person name="Pfrender M."/>
        </authorList>
    </citation>
    <scope>NUCLEOTIDE SEQUENCE [LARGE SCALE GENOMIC DNA]</scope>
    <source>
        <strain evidence="3 4">Xinb3</strain>
        <tissue evidence="3">Complete organism</tissue>
    </source>
</reference>
<evidence type="ECO:0000313" key="3">
    <source>
        <dbReference type="EMBL" id="KZS10494.1"/>
    </source>
</evidence>
<sequence length="72" mass="8082">MLKAREIHSEMHDETINSGEKKTKRIAQWEDDRVVEPKSGSARRCAGQSVECWPLVSGLIYSTKAIVIAARL</sequence>
<dbReference type="Proteomes" id="UP000076858">
    <property type="component" value="Unassembled WGS sequence"/>
</dbReference>
<protein>
    <submittedName>
        <fullName evidence="2">Uncharacterized protein</fullName>
    </submittedName>
</protein>
<evidence type="ECO:0000313" key="4">
    <source>
        <dbReference type="Proteomes" id="UP000076858"/>
    </source>
</evidence>
<proteinExistence type="predicted"/>
<accession>A0A0N7ZJ54</accession>
<dbReference type="EMBL" id="GDIP01240305">
    <property type="protein sequence ID" value="JAI83096.1"/>
    <property type="molecule type" value="Transcribed_RNA"/>
</dbReference>
<dbReference type="EMBL" id="LRGB01001790">
    <property type="protein sequence ID" value="KZS10494.1"/>
    <property type="molecule type" value="Genomic_DNA"/>
</dbReference>
<feature type="region of interest" description="Disordered" evidence="1">
    <location>
        <begin position="1"/>
        <end position="25"/>
    </location>
</feature>
<reference evidence="2" key="1">
    <citation type="submission" date="2015-10" db="EMBL/GenBank/DDBJ databases">
        <title>Daphnia magna gene sets from two clonal populations assembled and annotated with EvidentialGene.</title>
        <authorList>
            <person name="Gilbert D."/>
            <person name="Podicheti R."/>
            <person name="Orsini L."/>
            <person name="Colbourne J."/>
            <person name="Pfrender M."/>
        </authorList>
    </citation>
    <scope>NUCLEOTIDE SEQUENCE</scope>
</reference>